<gene>
    <name evidence="2" type="ORF">LTRI10_LOCUS21472</name>
</gene>
<feature type="compositionally biased region" description="Basic and acidic residues" evidence="1">
    <location>
        <begin position="114"/>
        <end position="126"/>
    </location>
</feature>
<feature type="region of interest" description="Disordered" evidence="1">
    <location>
        <begin position="57"/>
        <end position="82"/>
    </location>
</feature>
<reference evidence="2 3" key="1">
    <citation type="submission" date="2024-04" db="EMBL/GenBank/DDBJ databases">
        <authorList>
            <person name="Fracassetti M."/>
        </authorList>
    </citation>
    <scope>NUCLEOTIDE SEQUENCE [LARGE SCALE GENOMIC DNA]</scope>
</reference>
<dbReference type="AlphaFoldDB" id="A0AAV2E266"/>
<dbReference type="Proteomes" id="UP001497516">
    <property type="component" value="Chromosome 4"/>
</dbReference>
<evidence type="ECO:0000256" key="1">
    <source>
        <dbReference type="SAM" id="MobiDB-lite"/>
    </source>
</evidence>
<evidence type="ECO:0000313" key="3">
    <source>
        <dbReference type="Proteomes" id="UP001497516"/>
    </source>
</evidence>
<protein>
    <submittedName>
        <fullName evidence="2">Uncharacterized protein</fullName>
    </submittedName>
</protein>
<proteinExistence type="predicted"/>
<sequence>MSGTTVEARMQLATRTGSAGRRGRVGAAEIEGRRGREGYLGGDRLVGRPVAELLEKTKGRRPARSPIHGAVDHEQAVGETPTRCSLDCAGDWRSIGDGPLRHEQADCRAGARQRRSDSGMEKRGGREAWSLEVEGRRERIN</sequence>
<feature type="region of interest" description="Disordered" evidence="1">
    <location>
        <begin position="1"/>
        <end position="28"/>
    </location>
</feature>
<evidence type="ECO:0000313" key="2">
    <source>
        <dbReference type="EMBL" id="CAL1379991.1"/>
    </source>
</evidence>
<feature type="compositionally biased region" description="Low complexity" evidence="1">
    <location>
        <begin position="15"/>
        <end position="28"/>
    </location>
</feature>
<organism evidence="2 3">
    <name type="scientific">Linum trigynum</name>
    <dbReference type="NCBI Taxonomy" id="586398"/>
    <lineage>
        <taxon>Eukaryota</taxon>
        <taxon>Viridiplantae</taxon>
        <taxon>Streptophyta</taxon>
        <taxon>Embryophyta</taxon>
        <taxon>Tracheophyta</taxon>
        <taxon>Spermatophyta</taxon>
        <taxon>Magnoliopsida</taxon>
        <taxon>eudicotyledons</taxon>
        <taxon>Gunneridae</taxon>
        <taxon>Pentapetalae</taxon>
        <taxon>rosids</taxon>
        <taxon>fabids</taxon>
        <taxon>Malpighiales</taxon>
        <taxon>Linaceae</taxon>
        <taxon>Linum</taxon>
    </lineage>
</organism>
<keyword evidence="3" id="KW-1185">Reference proteome</keyword>
<feature type="region of interest" description="Disordered" evidence="1">
    <location>
        <begin position="97"/>
        <end position="128"/>
    </location>
</feature>
<name>A0AAV2E266_9ROSI</name>
<dbReference type="EMBL" id="OZ034817">
    <property type="protein sequence ID" value="CAL1379991.1"/>
    <property type="molecule type" value="Genomic_DNA"/>
</dbReference>
<accession>A0AAV2E266</accession>